<accession>A0A833H4W2</accession>
<evidence type="ECO:0000259" key="1">
    <source>
        <dbReference type="Pfam" id="PF07728"/>
    </source>
</evidence>
<dbReference type="InterPro" id="IPR050764">
    <property type="entry name" value="CbbQ/NirQ/NorQ/GpvN"/>
</dbReference>
<dbReference type="AlphaFoldDB" id="A0A833H4W2"/>
<sequence>MKTIQLDGVALELTPPDSQDQNWVGNMEVLDQLLACWMKVHESDLPLSPRLIGRPGVGKTTLACAAAKALDRPYWIFQGTMDTRPEDLLISPVINAEGKIKYVASGIVTAMIEGGVAILDEGNRMGEKSWASLAPLLDHRRYVESIVAGVKIKAHPEFRFCTTMNEDASTFEIPEYIQSRLQPQIYIDFADADEEHEIIKANMPFAPDEIIAYVVSFLQNAHSHDEPFSVRDGINITRMILKLGTSRKQININGAGAVSPGLLRELLHDAVMGILGDDALRYIV</sequence>
<gene>
    <name evidence="2" type="ORF">F9K24_01275</name>
</gene>
<name>A0A833H4W2_9LEPT</name>
<dbReference type="Pfam" id="PF07728">
    <property type="entry name" value="AAA_5"/>
    <property type="match status" value="1"/>
</dbReference>
<evidence type="ECO:0000313" key="2">
    <source>
        <dbReference type="EMBL" id="KAB2935387.1"/>
    </source>
</evidence>
<reference evidence="2 3" key="1">
    <citation type="submission" date="2019-10" db="EMBL/GenBank/DDBJ databases">
        <title>Extracellular Electron Transfer in a Candidatus Methanoperedens spp. Enrichment Culture.</title>
        <authorList>
            <person name="Berger S."/>
            <person name="Rangel Shaw D."/>
            <person name="Berben T."/>
            <person name="In 'T Zandt M."/>
            <person name="Frank J."/>
            <person name="Reimann J."/>
            <person name="Jetten M.S.M."/>
            <person name="Welte C.U."/>
        </authorList>
    </citation>
    <scope>NUCLEOTIDE SEQUENCE [LARGE SCALE GENOMIC DNA]</scope>
    <source>
        <strain evidence="2">SB12</strain>
    </source>
</reference>
<dbReference type="SUPFAM" id="SSF52540">
    <property type="entry name" value="P-loop containing nucleoside triphosphate hydrolases"/>
    <property type="match status" value="1"/>
</dbReference>
<proteinExistence type="predicted"/>
<dbReference type="Proteomes" id="UP000460298">
    <property type="component" value="Unassembled WGS sequence"/>
</dbReference>
<dbReference type="PANTHER" id="PTHR42759">
    <property type="entry name" value="MOXR FAMILY PROTEIN"/>
    <property type="match status" value="1"/>
</dbReference>
<dbReference type="InterPro" id="IPR011704">
    <property type="entry name" value="ATPase_dyneun-rel_AAA"/>
</dbReference>
<evidence type="ECO:0000313" key="3">
    <source>
        <dbReference type="Proteomes" id="UP000460298"/>
    </source>
</evidence>
<dbReference type="PANTHER" id="PTHR42759:SF6">
    <property type="entry name" value="REGULATORY PROTEIN-RELATED"/>
    <property type="match status" value="1"/>
</dbReference>
<dbReference type="InterPro" id="IPR027417">
    <property type="entry name" value="P-loop_NTPase"/>
</dbReference>
<comment type="caution">
    <text evidence="2">The sequence shown here is derived from an EMBL/GenBank/DDBJ whole genome shotgun (WGS) entry which is preliminary data.</text>
</comment>
<dbReference type="Gene3D" id="3.40.50.300">
    <property type="entry name" value="P-loop containing nucleotide triphosphate hydrolases"/>
    <property type="match status" value="1"/>
</dbReference>
<feature type="domain" description="ATPase dynein-related AAA" evidence="1">
    <location>
        <begin position="51"/>
        <end position="180"/>
    </location>
</feature>
<dbReference type="GO" id="GO:0005524">
    <property type="term" value="F:ATP binding"/>
    <property type="evidence" value="ECO:0007669"/>
    <property type="project" value="InterPro"/>
</dbReference>
<protein>
    <submittedName>
        <fullName evidence="2">AAA family ATPase</fullName>
    </submittedName>
</protein>
<dbReference type="EMBL" id="WBUI01000001">
    <property type="protein sequence ID" value="KAB2935387.1"/>
    <property type="molecule type" value="Genomic_DNA"/>
</dbReference>
<dbReference type="GO" id="GO:0016887">
    <property type="term" value="F:ATP hydrolysis activity"/>
    <property type="evidence" value="ECO:0007669"/>
    <property type="project" value="InterPro"/>
</dbReference>
<organism evidence="2 3">
    <name type="scientific">Leptonema illini</name>
    <dbReference type="NCBI Taxonomy" id="183"/>
    <lineage>
        <taxon>Bacteria</taxon>
        <taxon>Pseudomonadati</taxon>
        <taxon>Spirochaetota</taxon>
        <taxon>Spirochaetia</taxon>
        <taxon>Leptospirales</taxon>
        <taxon>Leptospiraceae</taxon>
        <taxon>Leptonema</taxon>
    </lineage>
</organism>